<dbReference type="EMBL" id="QXFV01004718">
    <property type="protein sequence ID" value="KAE8968159.1"/>
    <property type="molecule type" value="Genomic_DNA"/>
</dbReference>
<evidence type="ECO:0000256" key="3">
    <source>
        <dbReference type="ARBA" id="ARBA00022525"/>
    </source>
</evidence>
<name>A0A6A3HDV8_9STRA</name>
<comment type="caution">
    <text evidence="7">The sequence shown here is derived from an EMBL/GenBank/DDBJ whole genome shotgun (WGS) entry which is preliminary data.</text>
</comment>
<accession>A0A6A3HDV8</accession>
<dbReference type="Proteomes" id="UP000435112">
    <property type="component" value="Unassembled WGS sequence"/>
</dbReference>
<dbReference type="EMBL" id="QXFU01004580">
    <property type="protein sequence ID" value="KAE8968064.1"/>
    <property type="molecule type" value="Genomic_DNA"/>
</dbReference>
<comment type="subcellular location">
    <subcellularLocation>
        <location evidence="1 5">Secreted</location>
    </subcellularLocation>
</comment>
<dbReference type="InterPro" id="IPR031825">
    <property type="entry name" value="RXLR"/>
</dbReference>
<dbReference type="Proteomes" id="UP000434957">
    <property type="component" value="Unassembled WGS sequence"/>
</dbReference>
<dbReference type="EMBL" id="QXFT01004716">
    <property type="protein sequence ID" value="KAE9276270.1"/>
    <property type="molecule type" value="Genomic_DNA"/>
</dbReference>
<proteinExistence type="inferred from homology"/>
<evidence type="ECO:0000256" key="2">
    <source>
        <dbReference type="ARBA" id="ARBA00010400"/>
    </source>
</evidence>
<dbReference type="Pfam" id="PF16810">
    <property type="entry name" value="RXLR"/>
    <property type="match status" value="1"/>
</dbReference>
<evidence type="ECO:0000256" key="4">
    <source>
        <dbReference type="ARBA" id="ARBA00022729"/>
    </source>
</evidence>
<organism evidence="7 9">
    <name type="scientific">Phytophthora rubi</name>
    <dbReference type="NCBI Taxonomy" id="129364"/>
    <lineage>
        <taxon>Eukaryota</taxon>
        <taxon>Sar</taxon>
        <taxon>Stramenopiles</taxon>
        <taxon>Oomycota</taxon>
        <taxon>Peronosporomycetes</taxon>
        <taxon>Peronosporales</taxon>
        <taxon>Peronosporaceae</taxon>
        <taxon>Phytophthora</taxon>
    </lineage>
</organism>
<evidence type="ECO:0000313" key="8">
    <source>
        <dbReference type="EMBL" id="KAE9276270.1"/>
    </source>
</evidence>
<keyword evidence="10" id="KW-1185">Reference proteome</keyword>
<comment type="function">
    <text evidence="5">Effector that suppresses plant defense responses during pathogen infection.</text>
</comment>
<dbReference type="OrthoDB" id="95103at2759"/>
<evidence type="ECO:0000256" key="5">
    <source>
        <dbReference type="RuleBase" id="RU367124"/>
    </source>
</evidence>
<reference evidence="9 11" key="1">
    <citation type="submission" date="2018-09" db="EMBL/GenBank/DDBJ databases">
        <title>Genomic investigation of the strawberry pathogen Phytophthora fragariae indicates pathogenicity is determined by transcriptional variation in three key races.</title>
        <authorList>
            <person name="Adams T.M."/>
            <person name="Armitage A.D."/>
            <person name="Sobczyk M.K."/>
            <person name="Bates H.J."/>
            <person name="Dunwell J.M."/>
            <person name="Nellist C.F."/>
            <person name="Harrison R.J."/>
        </authorList>
    </citation>
    <scope>NUCLEOTIDE SEQUENCE [LARGE SCALE GENOMIC DNA]</scope>
    <source>
        <strain evidence="7 9">SCRP249</strain>
        <strain evidence="6 11">SCRP324</strain>
        <strain evidence="8 10">SCRP333</strain>
    </source>
</reference>
<keyword evidence="4 5" id="KW-0732">Signal</keyword>
<feature type="chain" id="PRO_5044948046" description="RxLR effector protein" evidence="5">
    <location>
        <begin position="21"/>
        <end position="53"/>
    </location>
</feature>
<evidence type="ECO:0000313" key="7">
    <source>
        <dbReference type="EMBL" id="KAE8968159.1"/>
    </source>
</evidence>
<feature type="signal peptide" evidence="5">
    <location>
        <begin position="1"/>
        <end position="20"/>
    </location>
</feature>
<evidence type="ECO:0000313" key="11">
    <source>
        <dbReference type="Proteomes" id="UP000435112"/>
    </source>
</evidence>
<evidence type="ECO:0000256" key="1">
    <source>
        <dbReference type="ARBA" id="ARBA00004613"/>
    </source>
</evidence>
<evidence type="ECO:0000313" key="9">
    <source>
        <dbReference type="Proteomes" id="UP000429607"/>
    </source>
</evidence>
<sequence>MRLSQVLVVIAASFLVTSEAISTTTDSNQVEKLTSLGDQRLLRTHYCRFHPYL</sequence>
<protein>
    <recommendedName>
        <fullName evidence="5">RxLR effector protein</fullName>
    </recommendedName>
</protein>
<evidence type="ECO:0000313" key="10">
    <source>
        <dbReference type="Proteomes" id="UP000434957"/>
    </source>
</evidence>
<comment type="domain">
    <text evidence="5">The RxLR-dEER motif acts to carry the protein into the host cell cytoplasm through binding to cell surface phosphatidylinositol-3-phosphate.</text>
</comment>
<dbReference type="AlphaFoldDB" id="A0A6A3HDV8"/>
<evidence type="ECO:0000313" key="6">
    <source>
        <dbReference type="EMBL" id="KAE8968064.1"/>
    </source>
</evidence>
<gene>
    <name evidence="7" type="ORF">PR001_g27877</name>
    <name evidence="6" type="ORF">PR002_g27871</name>
    <name evidence="8" type="ORF">PR003_g29107</name>
</gene>
<comment type="similarity">
    <text evidence="2 5">Belongs to the RxLR effector family.</text>
</comment>
<keyword evidence="3 5" id="KW-0964">Secreted</keyword>
<dbReference type="Proteomes" id="UP000429607">
    <property type="component" value="Unassembled WGS sequence"/>
</dbReference>